<evidence type="ECO:0000313" key="2">
    <source>
        <dbReference type="EMBL" id="KAH7012341.1"/>
    </source>
</evidence>
<organism evidence="2 3">
    <name type="scientific">Macrophomina phaseolina</name>
    <dbReference type="NCBI Taxonomy" id="35725"/>
    <lineage>
        <taxon>Eukaryota</taxon>
        <taxon>Fungi</taxon>
        <taxon>Dikarya</taxon>
        <taxon>Ascomycota</taxon>
        <taxon>Pezizomycotina</taxon>
        <taxon>Dothideomycetes</taxon>
        <taxon>Dothideomycetes incertae sedis</taxon>
        <taxon>Botryosphaeriales</taxon>
        <taxon>Botryosphaeriaceae</taxon>
        <taxon>Macrophomina</taxon>
    </lineage>
</organism>
<evidence type="ECO:0000256" key="1">
    <source>
        <dbReference type="SAM" id="SignalP"/>
    </source>
</evidence>
<evidence type="ECO:0008006" key="4">
    <source>
        <dbReference type="Google" id="ProtNLM"/>
    </source>
</evidence>
<keyword evidence="1" id="KW-0732">Signal</keyword>
<protein>
    <recommendedName>
        <fullName evidence="4">C-type lectin domain-containing protein</fullName>
    </recommendedName>
</protein>
<dbReference type="Proteomes" id="UP000774617">
    <property type="component" value="Unassembled WGS sequence"/>
</dbReference>
<evidence type="ECO:0000313" key="3">
    <source>
        <dbReference type="Proteomes" id="UP000774617"/>
    </source>
</evidence>
<gene>
    <name evidence="2" type="ORF">B0J12DRAFT_705996</name>
</gene>
<feature type="chain" id="PRO_5045946569" description="C-type lectin domain-containing protein" evidence="1">
    <location>
        <begin position="19"/>
        <end position="212"/>
    </location>
</feature>
<proteinExistence type="predicted"/>
<sequence length="212" mass="23730">MQAITAFFYLIFLRQVLCQDGSNTGLLAQQQQSCTANICHQVNGFIIERGYTSFASIPKDAYKQITIKDICENLSVDTDPGSPHDGFRVDTVWKELCEDGSAKVLIGITIWRLHDVAWTSWRNGKGGKQGSNNFNPDWSGKLEPSQGDLWHLNCLGKSAVGTRCDQDLCETHVTYRSDYLSRWNDPPSSPIDCRKSTYVTKFNTVLADNLLG</sequence>
<reference evidence="2 3" key="1">
    <citation type="journal article" date="2021" name="Nat. Commun.">
        <title>Genetic determinants of endophytism in the Arabidopsis root mycobiome.</title>
        <authorList>
            <person name="Mesny F."/>
            <person name="Miyauchi S."/>
            <person name="Thiergart T."/>
            <person name="Pickel B."/>
            <person name="Atanasova L."/>
            <person name="Karlsson M."/>
            <person name="Huettel B."/>
            <person name="Barry K.W."/>
            <person name="Haridas S."/>
            <person name="Chen C."/>
            <person name="Bauer D."/>
            <person name="Andreopoulos W."/>
            <person name="Pangilinan J."/>
            <person name="LaButti K."/>
            <person name="Riley R."/>
            <person name="Lipzen A."/>
            <person name="Clum A."/>
            <person name="Drula E."/>
            <person name="Henrissat B."/>
            <person name="Kohler A."/>
            <person name="Grigoriev I.V."/>
            <person name="Martin F.M."/>
            <person name="Hacquard S."/>
        </authorList>
    </citation>
    <scope>NUCLEOTIDE SEQUENCE [LARGE SCALE GENOMIC DNA]</scope>
    <source>
        <strain evidence="2 3">MPI-SDFR-AT-0080</strain>
    </source>
</reference>
<accession>A0ABQ8FTA8</accession>
<feature type="signal peptide" evidence="1">
    <location>
        <begin position="1"/>
        <end position="18"/>
    </location>
</feature>
<comment type="caution">
    <text evidence="2">The sequence shown here is derived from an EMBL/GenBank/DDBJ whole genome shotgun (WGS) entry which is preliminary data.</text>
</comment>
<name>A0ABQ8FTA8_9PEZI</name>
<keyword evidence="3" id="KW-1185">Reference proteome</keyword>
<dbReference type="EMBL" id="JAGTJR010000091">
    <property type="protein sequence ID" value="KAH7012341.1"/>
    <property type="molecule type" value="Genomic_DNA"/>
</dbReference>